<dbReference type="EMBL" id="HACA01015369">
    <property type="protein sequence ID" value="CDW32730.1"/>
    <property type="molecule type" value="Transcribed_RNA"/>
</dbReference>
<sequence>MDPEELKKTAKDSQSPQVNEGQCQRYWDFTHDCPESYEKSVWKEHCERREATFDNSNKRNRSPYLHESFKLFFDTFGLPKALTIV</sequence>
<name>A0A0K2U3V6_LEPSM</name>
<dbReference type="AlphaFoldDB" id="A0A0K2U3V6"/>
<proteinExistence type="predicted"/>
<protein>
    <submittedName>
        <fullName evidence="1">Uncharacterized protein</fullName>
    </submittedName>
</protein>
<accession>A0A0K2U3V6</accession>
<evidence type="ECO:0000313" key="1">
    <source>
        <dbReference type="EMBL" id="CDW32730.1"/>
    </source>
</evidence>
<organism evidence="1">
    <name type="scientific">Lepeophtheirus salmonis</name>
    <name type="common">Salmon louse</name>
    <name type="synonym">Caligus salmonis</name>
    <dbReference type="NCBI Taxonomy" id="72036"/>
    <lineage>
        <taxon>Eukaryota</taxon>
        <taxon>Metazoa</taxon>
        <taxon>Ecdysozoa</taxon>
        <taxon>Arthropoda</taxon>
        <taxon>Crustacea</taxon>
        <taxon>Multicrustacea</taxon>
        <taxon>Hexanauplia</taxon>
        <taxon>Copepoda</taxon>
        <taxon>Siphonostomatoida</taxon>
        <taxon>Caligidae</taxon>
        <taxon>Lepeophtheirus</taxon>
    </lineage>
</organism>
<reference evidence="1" key="1">
    <citation type="submission" date="2014-05" db="EMBL/GenBank/DDBJ databases">
        <authorList>
            <person name="Chronopoulou M."/>
        </authorList>
    </citation>
    <scope>NUCLEOTIDE SEQUENCE</scope>
    <source>
        <tissue evidence="1">Whole organism</tissue>
    </source>
</reference>